<dbReference type="EMBL" id="JAVIIQ010000003">
    <property type="protein sequence ID" value="MDX8530825.1"/>
    <property type="molecule type" value="Genomic_DNA"/>
</dbReference>
<evidence type="ECO:0000256" key="1">
    <source>
        <dbReference type="SAM" id="MobiDB-lite"/>
    </source>
</evidence>
<evidence type="ECO:0000313" key="4">
    <source>
        <dbReference type="Proteomes" id="UP001285154"/>
    </source>
</evidence>
<dbReference type="InterPro" id="IPR005546">
    <property type="entry name" value="Autotransporte_beta"/>
</dbReference>
<dbReference type="Pfam" id="PF18883">
    <property type="entry name" value="AC_1"/>
    <property type="match status" value="1"/>
</dbReference>
<evidence type="ECO:0000313" key="3">
    <source>
        <dbReference type="EMBL" id="MDX8530825.1"/>
    </source>
</evidence>
<dbReference type="PROSITE" id="PS51208">
    <property type="entry name" value="AUTOTRANSPORTER"/>
    <property type="match status" value="1"/>
</dbReference>
<dbReference type="SUPFAM" id="SSF51126">
    <property type="entry name" value="Pectin lyase-like"/>
    <property type="match status" value="1"/>
</dbReference>
<dbReference type="InterPro" id="IPR011050">
    <property type="entry name" value="Pectin_lyase_fold/virulence"/>
</dbReference>
<dbReference type="RefSeq" id="WP_320246224.1">
    <property type="nucleotide sequence ID" value="NZ_JAVIIQ010000003.1"/>
</dbReference>
<dbReference type="Proteomes" id="UP001285154">
    <property type="component" value="Unassembled WGS sequence"/>
</dbReference>
<dbReference type="Gene3D" id="2.160.20.20">
    <property type="match status" value="1"/>
</dbReference>
<dbReference type="InterPro" id="IPR012332">
    <property type="entry name" value="Autotransporter_pectin_lyase_C"/>
</dbReference>
<dbReference type="Pfam" id="PF03797">
    <property type="entry name" value="Autotransporter"/>
    <property type="match status" value="1"/>
</dbReference>
<dbReference type="SUPFAM" id="SSF103515">
    <property type="entry name" value="Autotransporter"/>
    <property type="match status" value="1"/>
</dbReference>
<accession>A0ABU4ZZG8</accession>
<dbReference type="CDD" id="cd01344">
    <property type="entry name" value="PL2_Passenger_AT"/>
    <property type="match status" value="1"/>
</dbReference>
<feature type="region of interest" description="Disordered" evidence="1">
    <location>
        <begin position="1"/>
        <end position="44"/>
    </location>
</feature>
<name>A0ABU4ZZG8_9HYPH</name>
<dbReference type="PANTHER" id="PTHR35037">
    <property type="entry name" value="C-TERMINAL REGION OF AIDA-LIKE PROTEIN"/>
    <property type="match status" value="1"/>
</dbReference>
<dbReference type="InterPro" id="IPR043990">
    <property type="entry name" value="AC_1"/>
</dbReference>
<proteinExistence type="predicted"/>
<keyword evidence="4" id="KW-1185">Reference proteome</keyword>
<dbReference type="NCBIfam" id="TIGR01414">
    <property type="entry name" value="autotrans_barl"/>
    <property type="match status" value="1"/>
</dbReference>
<dbReference type="PANTHER" id="PTHR35037:SF3">
    <property type="entry name" value="C-TERMINAL REGION OF AIDA-LIKE PROTEIN"/>
    <property type="match status" value="1"/>
</dbReference>
<dbReference type="SMART" id="SM00869">
    <property type="entry name" value="Autotransporter"/>
    <property type="match status" value="1"/>
</dbReference>
<evidence type="ECO:0000259" key="2">
    <source>
        <dbReference type="PROSITE" id="PS51208"/>
    </source>
</evidence>
<comment type="caution">
    <text evidence="3">The sequence shown here is derived from an EMBL/GenBank/DDBJ whole genome shotgun (WGS) entry which is preliminary data.</text>
</comment>
<gene>
    <name evidence="3" type="ORF">RFM42_07535</name>
</gene>
<dbReference type="InterPro" id="IPR051551">
    <property type="entry name" value="Autotransporter_adhesion"/>
</dbReference>
<feature type="domain" description="Autotransporter" evidence="2">
    <location>
        <begin position="1618"/>
        <end position="1900"/>
    </location>
</feature>
<protein>
    <submittedName>
        <fullName evidence="3">Autotransporter outer membrane beta-barrel domain-containing protein</fullName>
    </submittedName>
</protein>
<dbReference type="Gene3D" id="2.40.128.130">
    <property type="entry name" value="Autotransporter beta-domain"/>
    <property type="match status" value="1"/>
</dbReference>
<dbReference type="InterPro" id="IPR036709">
    <property type="entry name" value="Autotransporte_beta_dom_sf"/>
</dbReference>
<organism evidence="3 4">
    <name type="scientific">Mesorhizobium vachelliae</name>
    <dbReference type="NCBI Taxonomy" id="3072309"/>
    <lineage>
        <taxon>Bacteria</taxon>
        <taxon>Pseudomonadati</taxon>
        <taxon>Pseudomonadota</taxon>
        <taxon>Alphaproteobacteria</taxon>
        <taxon>Hyphomicrobiales</taxon>
        <taxon>Phyllobacteriaceae</taxon>
        <taxon>Mesorhizobium</taxon>
    </lineage>
</organism>
<dbReference type="InterPro" id="IPR006315">
    <property type="entry name" value="OM_autotransptr_brl_dom"/>
</dbReference>
<reference evidence="3 4" key="1">
    <citation type="submission" date="2023-08" db="EMBL/GenBank/DDBJ databases">
        <title>Implementing the SeqCode for naming new Mesorhizobium species isolated from Vachellia karroo root nodules.</title>
        <authorList>
            <person name="Van Lill M."/>
        </authorList>
    </citation>
    <scope>NUCLEOTIDE SEQUENCE [LARGE SCALE GENOMIC DNA]</scope>
    <source>
        <strain evidence="3 4">VK25D</strain>
    </source>
</reference>
<sequence>MGNYAPGHYPVGDYDGNPPAIVGGQNDDHVGQTTVGNGSGNTLGGDYGTIQNGVPNWTQQTLQQIGADGRIINGAVLPDGVLSTGQQNQTVTFFDETDQESVTVNVYNSSNFTVAPDSRTFTIWDDVNDQEAYLDPRLATVSNGSSLSVTVGTPGGDATAAGNILNMPMKASPNTGTNIISAYEVNDTSTLSYDTSTRFDLGEYATPGKETNTATVAGVNFNKGVVIPGGATWINPATNAEEAIPAGVVTDVASFQNYNNYLVGLIQKGQFVVPEGMALEQAYKNQLASAYSNNNVEVEYRQATLPKYVQDMPLGDRTLIHGTDTAGITIKAGETLEDVTSGDAHSIVNLEDSATLENNGTLSSSYSAHAIVGHDNADIHNTASGVISNFIPGADGKVDPSLAGPYSRGVVLDGSANFTNDGIVNVAASTNLPYWLSAPENNPDSARQDEDAGLWNAGVVLSGNSTATNTTNGVINVGINDAGGNISLVDGVFLQGTLSFTNEGNINIGKTAQFDKADAQSDTSNNSAIINGMRALGDAKVENAAGATITIGANTARATAMYAGSGTAGTEAAGTGALELINNGTIIINGNRSGSPNINYGIAAENVEGTIVHNGDIELNGVNARGVYIYGTRVDTHADVTADSTILVGGGFNAGTNTRNYGVWVQGSHATANVDGVVNLDGVGGIGVHAREGAVIALGDTAEVNFVTGSDQIGYFIHGKGSAINNVAHDLDVSTDDSTLFRIEDGASYNGEAATTALTLTASGAGSTIVQVTGNDTHASTGSSILNLTGDGAVAIKSEGGATVTVDAETQMGLNGDNTIGGIVDGRKLDLAGKPIDSGRPSQLDNHAELTSANTGVTGLIARHGGNLTNDAAISFTGTNSTGIIAEIGGKANNSGAIDIADGTGILVRKTGQATNSNTVDIASGQGVIVQDSGIFDNKSGGDITVQNGTGILVENTDGTQSTSKVTNQADIVVNDGIAGIHVRNGAALDGGGLSGTITVNGTAHGVLIGQNASGLLLGGTEITTNGTGNGIENEAELENVELQGTTINVNSSGAGIRTGTSFTTASTATINVNGAGSTGFLFQLADGSSTDKDLLLTDKYDINLAASSSNARGIDTNTSGNVAVGATLNDLGTGNTAVHITNAAQANISSNITVNTDSGSGGTGIYVENAERAIVGGTVQVGAQGGSALVVEHVDTDASNLGSLISASAAPVVDLSPSTGTAFNNYGTIEAKAYNATAVLGSAGADTIKLGQVGDFSSAVTGVVDAGAGTDTVEWSAGTLVGSIDMGAGDNEQLTVVGRDLSTVYHLDGGAGAGDTLNFSNIQYYGGSFAADDAFQNRVQGINLGQDWETINFTDNTDFTLTGDLLYGDTLNLDDTSVIHAGNNVNPRLGLAGSIFDNRGILDLTNGAYSLTDTATVSGNYVGTEGSALVLNTHLAFDNSPTDKLIINGASSGATSIKVNVDPGSPGALTYNGIKVVQVDDDANSNAVFTLQGDYEFEGDPAVVGGAFSYRLYKNGITTPTDGDWYLRSTLTNPDANPPPGGPAVDPPGPLYQPGVPLYEDYAQSLLGFNSLPTLQQRAGNRYWNQPPQTIFCKDPEQNYQCVVTPEQSGYYKDGNIITGQNGVWGRIEASHGSFEPSNSTSGTDYDQDIWKLQAGIDGLLTETDSGLLVGGVSVHYGTTSTDVSSFYGDGKIDTQGYGLGASLTWYGANGFYVDGQGQMTWYDSELKSDPAGTVADGAGGFGYALSIEAGKRFQLNPSWTVIPQAQLIYSSVSLDSFDDRFGAHVTPGDAESLRGRLGLAIEHQLDWTSDSGEKRHASIYGIGNLYYEFADRKSSANVAGTKFSSQAADDLWGEIGLGATVNLTDKLDLHGEARYATALKNAGDNNTVAGNVGLRFNW</sequence>